<organism evidence="2">
    <name type="scientific">Sesamum radiatum</name>
    <name type="common">Black benniseed</name>
    <dbReference type="NCBI Taxonomy" id="300843"/>
    <lineage>
        <taxon>Eukaryota</taxon>
        <taxon>Viridiplantae</taxon>
        <taxon>Streptophyta</taxon>
        <taxon>Embryophyta</taxon>
        <taxon>Tracheophyta</taxon>
        <taxon>Spermatophyta</taxon>
        <taxon>Magnoliopsida</taxon>
        <taxon>eudicotyledons</taxon>
        <taxon>Gunneridae</taxon>
        <taxon>Pentapetalae</taxon>
        <taxon>asterids</taxon>
        <taxon>lamiids</taxon>
        <taxon>Lamiales</taxon>
        <taxon>Pedaliaceae</taxon>
        <taxon>Sesamum</taxon>
    </lineage>
</organism>
<comment type="caution">
    <text evidence="2">The sequence shown here is derived from an EMBL/GenBank/DDBJ whole genome shotgun (WGS) entry which is preliminary data.</text>
</comment>
<dbReference type="AlphaFoldDB" id="A0AAW2KAN6"/>
<dbReference type="InterPro" id="IPR013103">
    <property type="entry name" value="RVT_2"/>
</dbReference>
<accession>A0AAW2KAN6</accession>
<reference evidence="2" key="1">
    <citation type="submission" date="2020-06" db="EMBL/GenBank/DDBJ databases">
        <authorList>
            <person name="Li T."/>
            <person name="Hu X."/>
            <person name="Zhang T."/>
            <person name="Song X."/>
            <person name="Zhang H."/>
            <person name="Dai N."/>
            <person name="Sheng W."/>
            <person name="Hou X."/>
            <person name="Wei L."/>
        </authorList>
    </citation>
    <scope>NUCLEOTIDE SEQUENCE</scope>
    <source>
        <strain evidence="2">G02</strain>
        <tissue evidence="2">Leaf</tissue>
    </source>
</reference>
<dbReference type="Pfam" id="PF07727">
    <property type="entry name" value="RVT_2"/>
    <property type="match status" value="1"/>
</dbReference>
<dbReference type="EMBL" id="JACGWJ010000029">
    <property type="protein sequence ID" value="KAL0303754.1"/>
    <property type="molecule type" value="Genomic_DNA"/>
</dbReference>
<proteinExistence type="predicted"/>
<protein>
    <submittedName>
        <fullName evidence="2">Retrovirus-related Pol polyprotein from transposon RE1</fullName>
    </submittedName>
</protein>
<evidence type="ECO:0000259" key="1">
    <source>
        <dbReference type="Pfam" id="PF07727"/>
    </source>
</evidence>
<gene>
    <name evidence="2" type="ORF">Sradi_6243500</name>
</gene>
<sequence>MDQQIAALLQNGTWTLITLPDSKKAISSKWIYKLKLNPDGSIYGYKTCLMAKGYNQIEGVDYTESFSPVAKTITVRMFHSIVAAYSWLLYQLDINNAFLHGTLDWEIYMLATEGYFVAEGLVCKLQKSLYCLKEASRQWNLEFTSRIAVYRFSHTTHDPISLSKQFHMDLSHSWSTWIT</sequence>
<reference evidence="2" key="2">
    <citation type="journal article" date="2024" name="Plant">
        <title>Genomic evolution and insights into agronomic trait innovations of Sesamum species.</title>
        <authorList>
            <person name="Miao H."/>
            <person name="Wang L."/>
            <person name="Qu L."/>
            <person name="Liu H."/>
            <person name="Sun Y."/>
            <person name="Le M."/>
            <person name="Wang Q."/>
            <person name="Wei S."/>
            <person name="Zheng Y."/>
            <person name="Lin W."/>
            <person name="Duan Y."/>
            <person name="Cao H."/>
            <person name="Xiong S."/>
            <person name="Wang X."/>
            <person name="Wei L."/>
            <person name="Li C."/>
            <person name="Ma Q."/>
            <person name="Ju M."/>
            <person name="Zhao R."/>
            <person name="Li G."/>
            <person name="Mu C."/>
            <person name="Tian Q."/>
            <person name="Mei H."/>
            <person name="Zhang T."/>
            <person name="Gao T."/>
            <person name="Zhang H."/>
        </authorList>
    </citation>
    <scope>NUCLEOTIDE SEQUENCE</scope>
    <source>
        <strain evidence="2">G02</strain>
    </source>
</reference>
<name>A0AAW2KAN6_SESRA</name>
<evidence type="ECO:0000313" key="2">
    <source>
        <dbReference type="EMBL" id="KAL0303754.1"/>
    </source>
</evidence>
<feature type="domain" description="Reverse transcriptase Ty1/copia-type" evidence="1">
    <location>
        <begin position="11"/>
        <end position="156"/>
    </location>
</feature>